<gene>
    <name evidence="1" type="ORF">ACFSY7_15065</name>
</gene>
<comment type="caution">
    <text evidence="1">The sequence shown here is derived from an EMBL/GenBank/DDBJ whole genome shotgun (WGS) entry which is preliminary data.</text>
</comment>
<sequence>MNEWHASLSQVQGYQRLMGMPLSKEIPLSILPTILGEAFPTGWIHLSQQCEKMTSLYADTFYNWTITDKHLSITSKGKTVCQLTVALSRNKQVVATVVMTLMKG</sequence>
<dbReference type="EMBL" id="JBHUOR010000128">
    <property type="protein sequence ID" value="MFD2869812.1"/>
    <property type="molecule type" value="Genomic_DNA"/>
</dbReference>
<organism evidence="1 2">
    <name type="scientific">Kurthia populi</name>
    <dbReference type="NCBI Taxonomy" id="1562132"/>
    <lineage>
        <taxon>Bacteria</taxon>
        <taxon>Bacillati</taxon>
        <taxon>Bacillota</taxon>
        <taxon>Bacilli</taxon>
        <taxon>Bacillales</taxon>
        <taxon>Caryophanaceae</taxon>
        <taxon>Kurthia</taxon>
    </lineage>
</organism>
<evidence type="ECO:0000313" key="1">
    <source>
        <dbReference type="EMBL" id="MFD2869812.1"/>
    </source>
</evidence>
<keyword evidence="2" id="KW-1185">Reference proteome</keyword>
<accession>A0ABW5Y3F4</accession>
<dbReference type="Proteomes" id="UP001597568">
    <property type="component" value="Unassembled WGS sequence"/>
</dbReference>
<evidence type="ECO:0000313" key="2">
    <source>
        <dbReference type="Proteomes" id="UP001597568"/>
    </source>
</evidence>
<reference evidence="2" key="1">
    <citation type="journal article" date="2019" name="Int. J. Syst. Evol. Microbiol.">
        <title>The Global Catalogue of Microorganisms (GCM) 10K type strain sequencing project: providing services to taxonomists for standard genome sequencing and annotation.</title>
        <authorList>
            <consortium name="The Broad Institute Genomics Platform"/>
            <consortium name="The Broad Institute Genome Sequencing Center for Infectious Disease"/>
            <person name="Wu L."/>
            <person name="Ma J."/>
        </authorList>
    </citation>
    <scope>NUCLEOTIDE SEQUENCE [LARGE SCALE GENOMIC DNA]</scope>
    <source>
        <strain evidence="2">KCTC 33522</strain>
    </source>
</reference>
<dbReference type="RefSeq" id="WP_139992075.1">
    <property type="nucleotide sequence ID" value="NZ_JBHUOR010000128.1"/>
</dbReference>
<protein>
    <submittedName>
        <fullName evidence="1">Uncharacterized protein</fullName>
    </submittedName>
</protein>
<name>A0ABW5Y3F4_9BACL</name>
<proteinExistence type="predicted"/>